<name>A0ABW0ER47_9PSEU</name>
<evidence type="ECO:0008006" key="4">
    <source>
        <dbReference type="Google" id="ProtNLM"/>
    </source>
</evidence>
<organism evidence="2 3">
    <name type="scientific">Actinokineospora guangxiensis</name>
    <dbReference type="NCBI Taxonomy" id="1490288"/>
    <lineage>
        <taxon>Bacteria</taxon>
        <taxon>Bacillati</taxon>
        <taxon>Actinomycetota</taxon>
        <taxon>Actinomycetes</taxon>
        <taxon>Pseudonocardiales</taxon>
        <taxon>Pseudonocardiaceae</taxon>
        <taxon>Actinokineospora</taxon>
    </lineage>
</organism>
<reference evidence="3" key="1">
    <citation type="journal article" date="2019" name="Int. J. Syst. Evol. Microbiol.">
        <title>The Global Catalogue of Microorganisms (GCM) 10K type strain sequencing project: providing services to taxonomists for standard genome sequencing and annotation.</title>
        <authorList>
            <consortium name="The Broad Institute Genomics Platform"/>
            <consortium name="The Broad Institute Genome Sequencing Center for Infectious Disease"/>
            <person name="Wu L."/>
            <person name="Ma J."/>
        </authorList>
    </citation>
    <scope>NUCLEOTIDE SEQUENCE [LARGE SCALE GENOMIC DNA]</scope>
    <source>
        <strain evidence="3">CCUG 59778</strain>
    </source>
</reference>
<dbReference type="EMBL" id="JBHSKF010000007">
    <property type="protein sequence ID" value="MFC5288616.1"/>
    <property type="molecule type" value="Genomic_DNA"/>
</dbReference>
<accession>A0ABW0ER47</accession>
<evidence type="ECO:0000256" key="1">
    <source>
        <dbReference type="SAM" id="Phobius"/>
    </source>
</evidence>
<keyword evidence="1" id="KW-0812">Transmembrane</keyword>
<protein>
    <recommendedName>
        <fullName evidence="4">PH (Pleckstrin Homology) domain-containing protein</fullName>
    </recommendedName>
</protein>
<gene>
    <name evidence="2" type="ORF">ACFPM7_16265</name>
</gene>
<dbReference type="Proteomes" id="UP001596157">
    <property type="component" value="Unassembled WGS sequence"/>
</dbReference>
<evidence type="ECO:0000313" key="3">
    <source>
        <dbReference type="Proteomes" id="UP001596157"/>
    </source>
</evidence>
<feature type="transmembrane region" description="Helical" evidence="1">
    <location>
        <begin position="45"/>
        <end position="63"/>
    </location>
</feature>
<keyword evidence="1" id="KW-0472">Membrane</keyword>
<evidence type="ECO:0000313" key="2">
    <source>
        <dbReference type="EMBL" id="MFC5288616.1"/>
    </source>
</evidence>
<keyword evidence="1" id="KW-1133">Transmembrane helix</keyword>
<keyword evidence="3" id="KW-1185">Reference proteome</keyword>
<proteinExistence type="predicted"/>
<comment type="caution">
    <text evidence="2">The sequence shown here is derived from an EMBL/GenBank/DDBJ whole genome shotgun (WGS) entry which is preliminary data.</text>
</comment>
<feature type="transmembrane region" description="Helical" evidence="1">
    <location>
        <begin position="21"/>
        <end position="39"/>
    </location>
</feature>
<dbReference type="RefSeq" id="WP_378248464.1">
    <property type="nucleotide sequence ID" value="NZ_JBHSKF010000007.1"/>
</dbReference>
<sequence length="205" mass="21254">MESVPLSVPAGMTRKRGCASLLIALVLGAAVGGIAGLIGGQTAGLVAGGVVAAFFLFLAWAAARRRLSLEGTTVVARTIGSKSVDLRTTDRIELMVSDVRGMRTISVLVAQGRRTINISLAVYSGTGGRELGILPLRKLADALAASENSAGLVFSQLLVAQLRAEARGEAAADRPLYRVAETAPQGKLAQRLSADAITRFVANLD</sequence>